<protein>
    <recommendedName>
        <fullName evidence="3">Secreted protein</fullName>
    </recommendedName>
</protein>
<evidence type="ECO:0000313" key="1">
    <source>
        <dbReference type="EMBL" id="GAB0173619.1"/>
    </source>
</evidence>
<gene>
    <name evidence="1" type="ORF">NHP164001_16400</name>
</gene>
<evidence type="ECO:0000313" key="2">
    <source>
        <dbReference type="Proteomes" id="UP001562457"/>
    </source>
</evidence>
<dbReference type="Proteomes" id="UP001562457">
    <property type="component" value="Unassembled WGS sequence"/>
</dbReference>
<dbReference type="EMBL" id="BAAFHN010000048">
    <property type="protein sequence ID" value="GAB0173619.1"/>
    <property type="molecule type" value="Genomic_DNA"/>
</dbReference>
<keyword evidence="2" id="KW-1185">Reference proteome</keyword>
<evidence type="ECO:0008006" key="3">
    <source>
        <dbReference type="Google" id="ProtNLM"/>
    </source>
</evidence>
<reference evidence="1 2" key="1">
    <citation type="submission" date="2024-06" db="EMBL/GenBank/DDBJ databases">
        <title>Draft genome sequence of Helicobacter trogontum NHP16-4001.</title>
        <authorList>
            <person name="Rimbara E."/>
            <person name="Suzuki M."/>
        </authorList>
    </citation>
    <scope>NUCLEOTIDE SEQUENCE [LARGE SCALE GENOMIC DNA]</scope>
    <source>
        <strain evidence="1 2">NHP16-4001</strain>
    </source>
</reference>
<accession>A0ABQ0D613</accession>
<name>A0ABQ0D613_9HELI</name>
<organism evidence="1 2">
    <name type="scientific">Helicobacter trogontum</name>
    <dbReference type="NCBI Taxonomy" id="50960"/>
    <lineage>
        <taxon>Bacteria</taxon>
        <taxon>Pseudomonadati</taxon>
        <taxon>Campylobacterota</taxon>
        <taxon>Epsilonproteobacteria</taxon>
        <taxon>Campylobacterales</taxon>
        <taxon>Helicobacteraceae</taxon>
        <taxon>Helicobacter</taxon>
    </lineage>
</organism>
<proteinExistence type="predicted"/>
<sequence>MVFGSIKLAVFKSFVFVVFECSVCDESAWFSESDEFLIFVKFIVLLDKEVLWESRGLCIRLGLVVLYKLPDINGLSISYPYK</sequence>
<comment type="caution">
    <text evidence="1">The sequence shown here is derived from an EMBL/GenBank/DDBJ whole genome shotgun (WGS) entry which is preliminary data.</text>
</comment>